<dbReference type="AlphaFoldDB" id="A0A0R3LZ49"/>
<feature type="domain" description="T6SS Phospholipase effector Tle1-like catalytic" evidence="1">
    <location>
        <begin position="3"/>
        <end position="281"/>
    </location>
</feature>
<protein>
    <recommendedName>
        <fullName evidence="1">T6SS Phospholipase effector Tle1-like catalytic domain-containing protein</fullName>
    </recommendedName>
</protein>
<reference evidence="2 3" key="1">
    <citation type="submission" date="2014-03" db="EMBL/GenBank/DDBJ databases">
        <title>Bradyrhizobium valentinum sp. nov., isolated from effective nodules of Lupinus mariae-josephae, a lupine endemic of basic-lime soils in Eastern Spain.</title>
        <authorList>
            <person name="Duran D."/>
            <person name="Rey L."/>
            <person name="Navarro A."/>
            <person name="Busquets A."/>
            <person name="Imperial J."/>
            <person name="Ruiz-Argueso T."/>
        </authorList>
    </citation>
    <scope>NUCLEOTIDE SEQUENCE [LARGE SCALE GENOMIC DNA]</scope>
    <source>
        <strain evidence="2 3">PAC68</strain>
    </source>
</reference>
<comment type="caution">
    <text evidence="2">The sequence shown here is derived from an EMBL/GenBank/DDBJ whole genome shotgun (WGS) entry which is preliminary data.</text>
</comment>
<dbReference type="EMBL" id="LLXZ01000027">
    <property type="protein sequence ID" value="KRR13314.1"/>
    <property type="molecule type" value="Genomic_DNA"/>
</dbReference>
<dbReference type="STRING" id="280332.CQ12_09230"/>
<evidence type="ECO:0000313" key="2">
    <source>
        <dbReference type="EMBL" id="KRR13314.1"/>
    </source>
</evidence>
<dbReference type="InterPro" id="IPR018712">
    <property type="entry name" value="Tle1-like_cat"/>
</dbReference>
<name>A0A0R3LZ49_9BRAD</name>
<dbReference type="Pfam" id="PF09994">
    <property type="entry name" value="T6SS_Tle1-like_cat"/>
    <property type="match status" value="1"/>
</dbReference>
<dbReference type="PANTHER" id="PTHR33840:SF1">
    <property type="entry name" value="TLE1 PHOSPHOLIPASE DOMAIN-CONTAINING PROTEIN"/>
    <property type="match status" value="1"/>
</dbReference>
<keyword evidence="3" id="KW-1185">Reference proteome</keyword>
<dbReference type="InterPro" id="IPR029058">
    <property type="entry name" value="AB_hydrolase_fold"/>
</dbReference>
<accession>A0A0R3LZ49</accession>
<evidence type="ECO:0000313" key="3">
    <source>
        <dbReference type="Proteomes" id="UP000050863"/>
    </source>
</evidence>
<dbReference type="SUPFAM" id="SSF53474">
    <property type="entry name" value="alpha/beta-Hydrolases"/>
    <property type="match status" value="1"/>
</dbReference>
<dbReference type="RefSeq" id="WP_057834178.1">
    <property type="nucleotide sequence ID" value="NZ_LLXZ01000027.1"/>
</dbReference>
<gene>
    <name evidence="2" type="ORF">CQ12_09230</name>
</gene>
<sequence length="363" mass="40681">MAKKIILLSDGTGNSAGKVWRTNVWRVFQALELKGSNQIAIYDDGVGTSSFKPLAILGGAFGYGLKRNVLTLYKFLCRNYQPGDKIYAFGFSRGAFTIRIVVGLVLNQGLVKFANESDLDNKARAAYRAYRHDKYPAWNLQYPFRLARFWLDKLFYTSCERPIDSIEFVGVWDTVAAYGLPIDEMTRGVSEWIWPLELPNTEFNKKIVKARHALAIDDERATFHPVLWNEDETNTEPSGASRSTNGEQLLQVWFAGVHSNVGGGYPDDSLANVSLAWMMAEAKEAGLVFKDMPDDEPDALLSTDSAKDKDGRLYDSRSGLGGYYRYSPRKIADFYEAMPITVDKDGKSHRGACPRSMTQSLAE</sequence>
<dbReference type="PANTHER" id="PTHR33840">
    <property type="match status" value="1"/>
</dbReference>
<proteinExistence type="predicted"/>
<evidence type="ECO:0000259" key="1">
    <source>
        <dbReference type="Pfam" id="PF09994"/>
    </source>
</evidence>
<dbReference type="OrthoDB" id="4378831at2"/>
<organism evidence="2 3">
    <name type="scientific">Bradyrhizobium jicamae</name>
    <dbReference type="NCBI Taxonomy" id="280332"/>
    <lineage>
        <taxon>Bacteria</taxon>
        <taxon>Pseudomonadati</taxon>
        <taxon>Pseudomonadota</taxon>
        <taxon>Alphaproteobacteria</taxon>
        <taxon>Hyphomicrobiales</taxon>
        <taxon>Nitrobacteraceae</taxon>
        <taxon>Bradyrhizobium</taxon>
    </lineage>
</organism>
<dbReference type="Proteomes" id="UP000050863">
    <property type="component" value="Unassembled WGS sequence"/>
</dbReference>